<reference evidence="2" key="1">
    <citation type="journal article" date="2020" name="Mol. Plant Microbe">
        <title>Rhizobial microsymbionts of the narrowly endemic Oxytropis species growing in Kamchatka are characterized by significant genetic diversity and possess a set of genes that are associated with T3SS and T6SS secretion systems and can affect the development of symbiosis.</title>
        <authorList>
            <person name="Safronova V."/>
            <person name="Guro P."/>
            <person name="Sazanova A."/>
            <person name="Kuznetsova I."/>
            <person name="Belimov A."/>
            <person name="Yakubov V."/>
            <person name="Chirak E."/>
            <person name="Afonin A."/>
            <person name="Gogolev Y."/>
            <person name="Andronov E."/>
            <person name="Tikhonovich I."/>
        </authorList>
    </citation>
    <scope>NUCLEOTIDE SEQUENCE [LARGE SCALE GENOMIC DNA]</scope>
    <source>
        <strain evidence="2">581</strain>
    </source>
</reference>
<gene>
    <name evidence="1" type="ORF">HB776_06395</name>
</gene>
<dbReference type="KEGG" id="trb:HB776_06395"/>
<evidence type="ECO:0000313" key="1">
    <source>
        <dbReference type="EMBL" id="QND75326.1"/>
    </source>
</evidence>
<dbReference type="InterPro" id="IPR021425">
    <property type="entry name" value="DUF3072"/>
</dbReference>
<dbReference type="Proteomes" id="UP000515291">
    <property type="component" value="Chromosome"/>
</dbReference>
<dbReference type="AlphaFoldDB" id="A0A7G6U8J4"/>
<accession>A0A7G6U8J4</accession>
<name>A0A7G6U8J4_9BRAD</name>
<dbReference type="EMBL" id="CP050292">
    <property type="protein sequence ID" value="QND75326.1"/>
    <property type="molecule type" value="Genomic_DNA"/>
</dbReference>
<dbReference type="OrthoDB" id="8243254at2"/>
<protein>
    <submittedName>
        <fullName evidence="1">DUF3072 domain-containing protein</fullName>
    </submittedName>
</protein>
<organism evidence="1 2">
    <name type="scientific">Tardiphaga robiniae</name>
    <dbReference type="NCBI Taxonomy" id="943830"/>
    <lineage>
        <taxon>Bacteria</taxon>
        <taxon>Pseudomonadati</taxon>
        <taxon>Pseudomonadota</taxon>
        <taxon>Alphaproteobacteria</taxon>
        <taxon>Hyphomicrobiales</taxon>
        <taxon>Nitrobacteraceae</taxon>
        <taxon>Tardiphaga</taxon>
    </lineage>
</organism>
<dbReference type="Pfam" id="PF11272">
    <property type="entry name" value="DUF3072"/>
    <property type="match status" value="1"/>
</dbReference>
<evidence type="ECO:0000313" key="2">
    <source>
        <dbReference type="Proteomes" id="UP000515291"/>
    </source>
</evidence>
<sequence length="48" mass="5422">MTRGQALTLKSLAIEAYQPKQFEKDLTRAEAARRIEALKQEIALADSF</sequence>
<proteinExistence type="predicted"/>